<feature type="domain" description="Fungal lipase-type" evidence="1">
    <location>
        <begin position="116"/>
        <end position="188"/>
    </location>
</feature>
<dbReference type="Pfam" id="PF01764">
    <property type="entry name" value="Lipase_3"/>
    <property type="match status" value="1"/>
</dbReference>
<dbReference type="GO" id="GO:0006629">
    <property type="term" value="P:lipid metabolic process"/>
    <property type="evidence" value="ECO:0007669"/>
    <property type="project" value="InterPro"/>
</dbReference>
<reference evidence="2" key="1">
    <citation type="submission" date="2021-02" db="EMBL/GenBank/DDBJ databases">
        <authorList>
            <person name="Nowell W R."/>
        </authorList>
    </citation>
    <scope>NUCLEOTIDE SEQUENCE</scope>
</reference>
<dbReference type="AlphaFoldDB" id="A0A8S2VXB8"/>
<dbReference type="InterPro" id="IPR029058">
    <property type="entry name" value="AB_hydrolase_fold"/>
</dbReference>
<accession>A0A8S2VXB8</accession>
<gene>
    <name evidence="2" type="ORF">TMI583_LOCUS43650</name>
</gene>
<evidence type="ECO:0000313" key="3">
    <source>
        <dbReference type="Proteomes" id="UP000682733"/>
    </source>
</evidence>
<evidence type="ECO:0000259" key="1">
    <source>
        <dbReference type="Pfam" id="PF01764"/>
    </source>
</evidence>
<name>A0A8S2VXB8_9BILA</name>
<dbReference type="Gene3D" id="3.40.50.1820">
    <property type="entry name" value="alpha/beta hydrolase"/>
    <property type="match status" value="1"/>
</dbReference>
<feature type="non-terminal residue" evidence="2">
    <location>
        <position position="1"/>
    </location>
</feature>
<dbReference type="InterPro" id="IPR002921">
    <property type="entry name" value="Fungal_lipase-type"/>
</dbReference>
<comment type="caution">
    <text evidence="2">The sequence shown here is derived from an EMBL/GenBank/DDBJ whole genome shotgun (WGS) entry which is preliminary data.</text>
</comment>
<proteinExistence type="predicted"/>
<dbReference type="SUPFAM" id="SSF53474">
    <property type="entry name" value="alpha/beta-Hydrolases"/>
    <property type="match status" value="1"/>
</dbReference>
<dbReference type="Proteomes" id="UP000682733">
    <property type="component" value="Unassembled WGS sequence"/>
</dbReference>
<organism evidence="2 3">
    <name type="scientific">Didymodactylos carnosus</name>
    <dbReference type="NCBI Taxonomy" id="1234261"/>
    <lineage>
        <taxon>Eukaryota</taxon>
        <taxon>Metazoa</taxon>
        <taxon>Spiralia</taxon>
        <taxon>Gnathifera</taxon>
        <taxon>Rotifera</taxon>
        <taxon>Eurotatoria</taxon>
        <taxon>Bdelloidea</taxon>
        <taxon>Philodinida</taxon>
        <taxon>Philodinidae</taxon>
        <taxon>Didymodactylos</taxon>
    </lineage>
</organism>
<sequence>ESRTVVNEEEILFPDIPPLNVSTSVHSTVQGKIWVRLLINLCWWLHDMREVDGNDPNSKFKYIESKLAECKMLFPGRFTLMFSDPGLLSEKQHPFLICRQDEHKVIILVFHATVSSKSIQDVFTDASLYSDRNVYGGDRHSGFSERAESGPLLAVINWLNEGWKVIVGGHSLGGAVSQLFTVKVIQNLVEFGSSLDKVCCARWYNVFDTYIYENNAIFRLTTFGADIAKQTINSFVRYTGQIIGHRIISYMSQDIASIVRNAGDQIGNILADPTIPVSSLCGHHHFIVKDRLAELKIISIGESMEEKRRLLNDLIEGNSWYNYFIKKQLIPAQFKFVYREFMNHGCDPFI</sequence>
<protein>
    <recommendedName>
        <fullName evidence="1">Fungal lipase-type domain-containing protein</fullName>
    </recommendedName>
</protein>
<dbReference type="EMBL" id="CAJOBA010073393">
    <property type="protein sequence ID" value="CAF4404162.1"/>
    <property type="molecule type" value="Genomic_DNA"/>
</dbReference>
<evidence type="ECO:0000313" key="2">
    <source>
        <dbReference type="EMBL" id="CAF4404162.1"/>
    </source>
</evidence>